<dbReference type="RefSeq" id="WP_141413457.1">
    <property type="nucleotide sequence ID" value="NZ_AP019735.1"/>
</dbReference>
<accession>A0A4Y1WW18</accession>
<dbReference type="EMBL" id="AP019735">
    <property type="protein sequence ID" value="BBL05273.1"/>
    <property type="molecule type" value="Genomic_DNA"/>
</dbReference>
<evidence type="ECO:0000256" key="2">
    <source>
        <dbReference type="SAM" id="SignalP"/>
    </source>
</evidence>
<feature type="chain" id="PRO_5021194873" description="Lipoprotein" evidence="2">
    <location>
        <begin position="21"/>
        <end position="81"/>
    </location>
</feature>
<feature type="signal peptide" evidence="2">
    <location>
        <begin position="1"/>
        <end position="20"/>
    </location>
</feature>
<evidence type="ECO:0008006" key="5">
    <source>
        <dbReference type="Google" id="ProtNLM"/>
    </source>
</evidence>
<evidence type="ECO:0000256" key="1">
    <source>
        <dbReference type="SAM" id="MobiDB-lite"/>
    </source>
</evidence>
<dbReference type="GeneID" id="78343294"/>
<gene>
    <name evidence="3" type="ORF">A5CBH24_25860</name>
</gene>
<evidence type="ECO:0000313" key="4">
    <source>
        <dbReference type="Proteomes" id="UP000318946"/>
    </source>
</evidence>
<feature type="region of interest" description="Disordered" evidence="1">
    <location>
        <begin position="57"/>
        <end position="81"/>
    </location>
</feature>
<organism evidence="3 4">
    <name type="scientific">Alistipes communis</name>
    <dbReference type="NCBI Taxonomy" id="2585118"/>
    <lineage>
        <taxon>Bacteria</taxon>
        <taxon>Pseudomonadati</taxon>
        <taxon>Bacteroidota</taxon>
        <taxon>Bacteroidia</taxon>
        <taxon>Bacteroidales</taxon>
        <taxon>Rikenellaceae</taxon>
        <taxon>Alistipes</taxon>
    </lineage>
</organism>
<dbReference type="PROSITE" id="PS51257">
    <property type="entry name" value="PROKAR_LIPOPROTEIN"/>
    <property type="match status" value="1"/>
</dbReference>
<keyword evidence="4" id="KW-1185">Reference proteome</keyword>
<keyword evidence="2" id="KW-0732">Signal</keyword>
<dbReference type="KEGG" id="acou:A5CBH24_25860"/>
<dbReference type="AlphaFoldDB" id="A0A4Y1WW18"/>
<protein>
    <recommendedName>
        <fullName evidence="5">Lipoprotein</fullName>
    </recommendedName>
</protein>
<evidence type="ECO:0000313" key="3">
    <source>
        <dbReference type="EMBL" id="BBL05273.1"/>
    </source>
</evidence>
<proteinExistence type="predicted"/>
<dbReference type="Proteomes" id="UP000318946">
    <property type="component" value="Chromosome"/>
</dbReference>
<reference evidence="4" key="1">
    <citation type="submission" date="2019-06" db="EMBL/GenBank/DDBJ databases">
        <title>Alistipes onderdonkii subsp. vulgaris subsp. nov., Alistipes dispar sp. nov. and Alistipes communis sp. nov., isolated from human faeces, and creation of Alistipes onderdonkii subsp. onderdonkii subsp. nov.</title>
        <authorList>
            <person name="Sakamoto M."/>
            <person name="Ikeyama N."/>
            <person name="Ogata Y."/>
            <person name="Suda W."/>
            <person name="Iino T."/>
            <person name="Hattori M."/>
            <person name="Ohkuma M."/>
        </authorList>
    </citation>
    <scope>NUCLEOTIDE SEQUENCE [LARGE SCALE GENOMIC DNA]</scope>
    <source>
        <strain evidence="4">5CBH24</strain>
    </source>
</reference>
<name>A0A4Y1WW18_9BACT</name>
<sequence length="81" mass="8549">MNARIITALLALLGFGAACSGVKETAKSAGSRADSVRVQRPIRLMYGVPVREFQARPLADSARGEGRLPSAEAQPEDVPAK</sequence>